<dbReference type="VEuPathDB" id="TrichDB:TRFO_40251"/>
<comment type="similarity">
    <text evidence="3">Belongs to the 1-acyl-sn-glycerol-3-phosphate acyltransferase family.</text>
</comment>
<organism evidence="15 16">
    <name type="scientific">Tritrichomonas foetus</name>
    <dbReference type="NCBI Taxonomy" id="1144522"/>
    <lineage>
        <taxon>Eukaryota</taxon>
        <taxon>Metamonada</taxon>
        <taxon>Parabasalia</taxon>
        <taxon>Tritrichomonadida</taxon>
        <taxon>Tritrichomonadidae</taxon>
        <taxon>Tritrichomonas</taxon>
    </lineage>
</organism>
<evidence type="ECO:0000256" key="8">
    <source>
        <dbReference type="ARBA" id="ARBA00023098"/>
    </source>
</evidence>
<dbReference type="GO" id="GO:0016020">
    <property type="term" value="C:membrane"/>
    <property type="evidence" value="ECO:0007669"/>
    <property type="project" value="UniProtKB-SubCell"/>
</dbReference>
<keyword evidence="11" id="KW-1208">Phospholipid metabolism</keyword>
<keyword evidence="8" id="KW-0443">Lipid metabolism</keyword>
<feature type="transmembrane region" description="Helical" evidence="13">
    <location>
        <begin position="97"/>
        <end position="113"/>
    </location>
</feature>
<dbReference type="PANTHER" id="PTHR23063">
    <property type="entry name" value="PHOSPHOLIPID ACYLTRANSFERASE"/>
    <property type="match status" value="1"/>
</dbReference>
<dbReference type="GeneID" id="94847796"/>
<dbReference type="AlphaFoldDB" id="A0A1J4J1S2"/>
<proteinExistence type="inferred from homology"/>
<feature type="domain" description="Phospholipid/glycerol acyltransferase" evidence="14">
    <location>
        <begin position="122"/>
        <end position="229"/>
    </location>
</feature>
<dbReference type="SUPFAM" id="SSF69593">
    <property type="entry name" value="Glycerol-3-phosphate (1)-acyltransferase"/>
    <property type="match status" value="1"/>
</dbReference>
<dbReference type="GO" id="GO:0008374">
    <property type="term" value="F:O-acyltransferase activity"/>
    <property type="evidence" value="ECO:0007669"/>
    <property type="project" value="InterPro"/>
</dbReference>
<comment type="subcellular location">
    <subcellularLocation>
        <location evidence="1">Membrane</location>
    </subcellularLocation>
</comment>
<evidence type="ECO:0000259" key="14">
    <source>
        <dbReference type="SMART" id="SM00563"/>
    </source>
</evidence>
<evidence type="ECO:0000256" key="4">
    <source>
        <dbReference type="ARBA" id="ARBA00022516"/>
    </source>
</evidence>
<evidence type="ECO:0000256" key="2">
    <source>
        <dbReference type="ARBA" id="ARBA00005189"/>
    </source>
</evidence>
<keyword evidence="4" id="KW-0444">Lipid biosynthesis</keyword>
<feature type="transmembrane region" description="Helical" evidence="13">
    <location>
        <begin position="44"/>
        <end position="77"/>
    </location>
</feature>
<evidence type="ECO:0000256" key="13">
    <source>
        <dbReference type="SAM" id="Phobius"/>
    </source>
</evidence>
<evidence type="ECO:0000256" key="7">
    <source>
        <dbReference type="ARBA" id="ARBA00022989"/>
    </source>
</evidence>
<evidence type="ECO:0000256" key="5">
    <source>
        <dbReference type="ARBA" id="ARBA00022679"/>
    </source>
</evidence>
<dbReference type="OrthoDB" id="10255616at2759"/>
<keyword evidence="9 13" id="KW-0472">Membrane</keyword>
<evidence type="ECO:0000313" key="16">
    <source>
        <dbReference type="Proteomes" id="UP000179807"/>
    </source>
</evidence>
<keyword evidence="16" id="KW-1185">Reference proteome</keyword>
<dbReference type="SMART" id="SM00563">
    <property type="entry name" value="PlsC"/>
    <property type="match status" value="1"/>
</dbReference>
<comment type="caution">
    <text evidence="15">The sequence shown here is derived from an EMBL/GenBank/DDBJ whole genome shotgun (WGS) entry which is preliminary data.</text>
</comment>
<dbReference type="InterPro" id="IPR045252">
    <property type="entry name" value="LPCAT1-like"/>
</dbReference>
<sequence>MLSCIPFENSSLKEQTELSKISDEEMAQVKSGPFFTWYQRLFQVLTFVVFLGPIRAVIGIGCFLIMGTIVVIINSILKALKCDLDKWRHFTYNIGRIGVRILMWSLGVGWIHVDGEFDEDARFIIANHIGLLDPLIIVQIKYVSCVLKKEFSSLPFIRDIISVTDPIYVDRSKPCGLTKHIIQQASNMKKDPIMIFPEGAICNGNYMLKFHKSAFLTNYKVQPVVVQFWTPFSPSKWNTFSWLDQGPLELLWNYYSIPFSICRVKVLPAIQIDSENGDIEALATKAQLMMANELGIKAIDRSSNEFYRTN</sequence>
<dbReference type="PANTHER" id="PTHR23063:SF52">
    <property type="entry name" value="LYSOPHOSPHATIDYLCHOLINE ACYLTRANSFERASE"/>
    <property type="match status" value="1"/>
</dbReference>
<dbReference type="InterPro" id="IPR002123">
    <property type="entry name" value="Plipid/glycerol_acylTrfase"/>
</dbReference>
<keyword evidence="5" id="KW-0808">Transferase</keyword>
<evidence type="ECO:0000256" key="12">
    <source>
        <dbReference type="ARBA" id="ARBA00023315"/>
    </source>
</evidence>
<dbReference type="Pfam" id="PF01553">
    <property type="entry name" value="Acyltransferase"/>
    <property type="match status" value="1"/>
</dbReference>
<dbReference type="GO" id="GO:0008654">
    <property type="term" value="P:phospholipid biosynthetic process"/>
    <property type="evidence" value="ECO:0007669"/>
    <property type="project" value="UniProtKB-KW"/>
</dbReference>
<keyword evidence="12 15" id="KW-0012">Acyltransferase</keyword>
<dbReference type="RefSeq" id="XP_068346601.1">
    <property type="nucleotide sequence ID" value="XM_068513092.1"/>
</dbReference>
<keyword evidence="10" id="KW-0594">Phospholipid biosynthesis</keyword>
<protein>
    <submittedName>
        <fullName evidence="15">Acyltransferase family protein</fullName>
    </submittedName>
</protein>
<dbReference type="Proteomes" id="UP000179807">
    <property type="component" value="Unassembled WGS sequence"/>
</dbReference>
<dbReference type="EMBL" id="MLAK01001399">
    <property type="protein sequence ID" value="OHS93464.1"/>
    <property type="molecule type" value="Genomic_DNA"/>
</dbReference>
<gene>
    <name evidence="15" type="ORF">TRFO_40251</name>
</gene>
<keyword evidence="7 13" id="KW-1133">Transmembrane helix</keyword>
<evidence type="ECO:0000256" key="10">
    <source>
        <dbReference type="ARBA" id="ARBA00023209"/>
    </source>
</evidence>
<keyword evidence="6 13" id="KW-0812">Transmembrane</keyword>
<evidence type="ECO:0000313" key="15">
    <source>
        <dbReference type="EMBL" id="OHS93464.1"/>
    </source>
</evidence>
<name>A0A1J4J1S2_9EUKA</name>
<evidence type="ECO:0000256" key="1">
    <source>
        <dbReference type="ARBA" id="ARBA00004370"/>
    </source>
</evidence>
<evidence type="ECO:0000256" key="3">
    <source>
        <dbReference type="ARBA" id="ARBA00008655"/>
    </source>
</evidence>
<comment type="pathway">
    <text evidence="2">Lipid metabolism.</text>
</comment>
<evidence type="ECO:0000256" key="9">
    <source>
        <dbReference type="ARBA" id="ARBA00023136"/>
    </source>
</evidence>
<evidence type="ECO:0000256" key="11">
    <source>
        <dbReference type="ARBA" id="ARBA00023264"/>
    </source>
</evidence>
<dbReference type="CDD" id="cd07991">
    <property type="entry name" value="LPLAT_LPCAT1-like"/>
    <property type="match status" value="1"/>
</dbReference>
<reference evidence="15" key="1">
    <citation type="submission" date="2016-10" db="EMBL/GenBank/DDBJ databases">
        <authorList>
            <person name="Benchimol M."/>
            <person name="Almeida L.G."/>
            <person name="Vasconcelos A.T."/>
            <person name="Perreira-Neves A."/>
            <person name="Rosa I.A."/>
            <person name="Tasca T."/>
            <person name="Bogo M.R."/>
            <person name="de Souza W."/>
        </authorList>
    </citation>
    <scope>NUCLEOTIDE SEQUENCE [LARGE SCALE GENOMIC DNA]</scope>
    <source>
        <strain evidence="15">K</strain>
    </source>
</reference>
<evidence type="ECO:0000256" key="6">
    <source>
        <dbReference type="ARBA" id="ARBA00022692"/>
    </source>
</evidence>
<accession>A0A1J4J1S2</accession>